<feature type="transmembrane region" description="Helical" evidence="1">
    <location>
        <begin position="181"/>
        <end position="197"/>
    </location>
</feature>
<evidence type="ECO:0000313" key="4">
    <source>
        <dbReference type="Proteomes" id="UP000190162"/>
    </source>
</evidence>
<reference evidence="4" key="1">
    <citation type="submission" date="2017-02" db="EMBL/GenBank/DDBJ databases">
        <authorList>
            <person name="Varghese N."/>
            <person name="Submissions S."/>
        </authorList>
    </citation>
    <scope>NUCLEOTIDE SEQUENCE [LARGE SCALE GENOMIC DNA]</scope>
    <source>
        <strain evidence="4">DSM 22720</strain>
    </source>
</reference>
<accession>A0A1T4TVJ8</accession>
<dbReference type="EMBL" id="FUXU01000002">
    <property type="protein sequence ID" value="SKA44477.1"/>
    <property type="molecule type" value="Genomic_DNA"/>
</dbReference>
<feature type="transmembrane region" description="Helical" evidence="1">
    <location>
        <begin position="233"/>
        <end position="251"/>
    </location>
</feature>
<evidence type="ECO:0000259" key="2">
    <source>
        <dbReference type="Pfam" id="PF11846"/>
    </source>
</evidence>
<keyword evidence="4" id="KW-1185">Reference proteome</keyword>
<evidence type="ECO:0000256" key="1">
    <source>
        <dbReference type="SAM" id="Phobius"/>
    </source>
</evidence>
<dbReference type="Pfam" id="PF11846">
    <property type="entry name" value="Wzy_C_2"/>
    <property type="match status" value="1"/>
</dbReference>
<keyword evidence="1" id="KW-1133">Transmembrane helix</keyword>
<feature type="domain" description="Virulence factor membrane-bound polymerase C-terminal" evidence="2">
    <location>
        <begin position="397"/>
        <end position="548"/>
    </location>
</feature>
<feature type="transmembrane region" description="Helical" evidence="1">
    <location>
        <begin position="258"/>
        <end position="276"/>
    </location>
</feature>
<feature type="transmembrane region" description="Helical" evidence="1">
    <location>
        <begin position="53"/>
        <end position="72"/>
    </location>
</feature>
<keyword evidence="1" id="KW-0812">Transmembrane</keyword>
<feature type="transmembrane region" description="Helical" evidence="1">
    <location>
        <begin position="209"/>
        <end position="227"/>
    </location>
</feature>
<sequence length="556" mass="61919">MNLSMQTTRFHLHWPSKVASKPLLKPVLFAIAALFLLCLPLNQVPLSVDGIRHPSVALTFLLVITIICFGLFEIARQKRFSTTNVTFWLAIASVLGALPSFYTHAVPSVAVWNITNIVLAFALFSTLQQFSFNHVQRQYLLWLPLLAGWIVAFPFAVPSVLSLLDLKQVYTHPAWLDKDTISVTLLTSLALSAYLLARTKAYKRNLVPLHFLLFATPIVTIIALMALKQPWLITIALVVVVLTQPFLFKFCPRLHHGIWNFAILFGFLISGVLGSLPHAALFSPLFAESETALLSHVFTLLASAQFQGLGLGQSQTSLLLHGLDTPHSLIPYVLSPSWLTTMVAEGGIAIWLSLGLVFVMIVRRLLDAPNGTRLMLFAILLPVLLGIATTAFAQTNPILPVLFIVLFYWVDNLTARYSRHVTRPSVAINALAATLLTLSTITVVSSVYLGEQASRSHELSAYKLTQYQIHPWWTAHFEDIVATNAFMTSIEQNDNLAQRHYLSRLTMKISAAPSVSGYQRLIDMAILTNDMEIAKQIKDEANKLFPHHVFQPEIIE</sequence>
<feature type="transmembrane region" description="Helical" evidence="1">
    <location>
        <begin position="338"/>
        <end position="362"/>
    </location>
</feature>
<feature type="transmembrane region" description="Helical" evidence="1">
    <location>
        <begin position="84"/>
        <end position="103"/>
    </location>
</feature>
<feature type="transmembrane region" description="Helical" evidence="1">
    <location>
        <begin position="139"/>
        <end position="161"/>
    </location>
</feature>
<name>A0A1T4TVJ8_9GAMM</name>
<organism evidence="3 4">
    <name type="scientific">Enterovibrio nigricans DSM 22720</name>
    <dbReference type="NCBI Taxonomy" id="1121868"/>
    <lineage>
        <taxon>Bacteria</taxon>
        <taxon>Pseudomonadati</taxon>
        <taxon>Pseudomonadota</taxon>
        <taxon>Gammaproteobacteria</taxon>
        <taxon>Vibrionales</taxon>
        <taxon>Vibrionaceae</taxon>
        <taxon>Enterovibrio</taxon>
    </lineage>
</organism>
<gene>
    <name evidence="3" type="ORF">SAMN02745132_00172</name>
</gene>
<keyword evidence="1" id="KW-0472">Membrane</keyword>
<feature type="transmembrane region" description="Helical" evidence="1">
    <location>
        <begin position="398"/>
        <end position="414"/>
    </location>
</feature>
<proteinExistence type="predicted"/>
<dbReference type="Proteomes" id="UP000190162">
    <property type="component" value="Unassembled WGS sequence"/>
</dbReference>
<dbReference type="AlphaFoldDB" id="A0A1T4TVJ8"/>
<dbReference type="InterPro" id="IPR021797">
    <property type="entry name" value="Wzy_C_2"/>
</dbReference>
<feature type="transmembrane region" description="Helical" evidence="1">
    <location>
        <begin position="426"/>
        <end position="449"/>
    </location>
</feature>
<protein>
    <submittedName>
        <fullName evidence="3">Virulence factor membrane-bound polymerase, C-terminal</fullName>
    </submittedName>
</protein>
<feature type="transmembrane region" description="Helical" evidence="1">
    <location>
        <begin position="374"/>
        <end position="392"/>
    </location>
</feature>
<feature type="transmembrane region" description="Helical" evidence="1">
    <location>
        <begin position="109"/>
        <end position="127"/>
    </location>
</feature>
<evidence type="ECO:0000313" key="3">
    <source>
        <dbReference type="EMBL" id="SKA44477.1"/>
    </source>
</evidence>